<accession>A0A5J5B3K8</accession>
<dbReference type="AlphaFoldDB" id="A0A5J5B3K8"/>
<organism evidence="1 2">
    <name type="scientific">Nyssa sinensis</name>
    <dbReference type="NCBI Taxonomy" id="561372"/>
    <lineage>
        <taxon>Eukaryota</taxon>
        <taxon>Viridiplantae</taxon>
        <taxon>Streptophyta</taxon>
        <taxon>Embryophyta</taxon>
        <taxon>Tracheophyta</taxon>
        <taxon>Spermatophyta</taxon>
        <taxon>Magnoliopsida</taxon>
        <taxon>eudicotyledons</taxon>
        <taxon>Gunneridae</taxon>
        <taxon>Pentapetalae</taxon>
        <taxon>asterids</taxon>
        <taxon>Cornales</taxon>
        <taxon>Nyssaceae</taxon>
        <taxon>Nyssa</taxon>
    </lineage>
</organism>
<proteinExistence type="predicted"/>
<keyword evidence="2" id="KW-1185">Reference proteome</keyword>
<gene>
    <name evidence="1" type="ORF">F0562_029650</name>
</gene>
<sequence>MIRSKSVTCEDRTGFEPYLRLFAPPLSPSESPSIGPDRVITATKVLSTKLFVIKPNLIVNFTVLAICDSIATEEVVISD</sequence>
<evidence type="ECO:0000313" key="1">
    <source>
        <dbReference type="EMBL" id="KAA8537124.1"/>
    </source>
</evidence>
<evidence type="ECO:0000313" key="2">
    <source>
        <dbReference type="Proteomes" id="UP000325577"/>
    </source>
</evidence>
<dbReference type="Proteomes" id="UP000325577">
    <property type="component" value="Linkage Group LG16"/>
</dbReference>
<dbReference type="EMBL" id="CM018039">
    <property type="protein sequence ID" value="KAA8537124.1"/>
    <property type="molecule type" value="Genomic_DNA"/>
</dbReference>
<reference evidence="1 2" key="1">
    <citation type="submission" date="2019-09" db="EMBL/GenBank/DDBJ databases">
        <title>A chromosome-level genome assembly of the Chinese tupelo Nyssa sinensis.</title>
        <authorList>
            <person name="Yang X."/>
            <person name="Kang M."/>
            <person name="Yang Y."/>
            <person name="Xiong H."/>
            <person name="Wang M."/>
            <person name="Zhang Z."/>
            <person name="Wang Z."/>
            <person name="Wu H."/>
            <person name="Ma T."/>
            <person name="Liu J."/>
            <person name="Xi Z."/>
        </authorList>
    </citation>
    <scope>NUCLEOTIDE SEQUENCE [LARGE SCALE GENOMIC DNA]</scope>
    <source>
        <strain evidence="1">J267</strain>
        <tissue evidence="1">Leaf</tissue>
    </source>
</reference>
<protein>
    <submittedName>
        <fullName evidence="1">Uncharacterized protein</fullName>
    </submittedName>
</protein>
<name>A0A5J5B3K8_9ASTE</name>